<dbReference type="PANTHER" id="PTHR11070:SF2">
    <property type="entry name" value="ATP-DEPENDENT DNA HELICASE SRS2"/>
    <property type="match status" value="1"/>
</dbReference>
<dbReference type="AlphaFoldDB" id="A0A0D6Q322"/>
<evidence type="ECO:0000259" key="13">
    <source>
        <dbReference type="PROSITE" id="PS51198"/>
    </source>
</evidence>
<dbReference type="EMBL" id="BANI01000132">
    <property type="protein sequence ID" value="GAN97181.1"/>
    <property type="molecule type" value="Genomic_DNA"/>
</dbReference>
<evidence type="ECO:0000256" key="7">
    <source>
        <dbReference type="ARBA" id="ARBA00023235"/>
    </source>
</evidence>
<evidence type="ECO:0000256" key="2">
    <source>
        <dbReference type="ARBA" id="ARBA00022741"/>
    </source>
</evidence>
<comment type="similarity">
    <text evidence="1">Belongs to the helicase family. UvrD subfamily.</text>
</comment>
<keyword evidence="4 12" id="KW-0347">Helicase</keyword>
<accession>A0A0D6Q322</accession>
<dbReference type="EC" id="5.6.2.4" evidence="9"/>
<gene>
    <name evidence="15" type="ORF">Geu3261_0150_011</name>
</gene>
<dbReference type="InterPro" id="IPR013986">
    <property type="entry name" value="DExx_box_DNA_helicase_dom_sf"/>
</dbReference>
<comment type="caution">
    <text evidence="15">The sequence shown here is derived from an EMBL/GenBank/DDBJ whole genome shotgun (WGS) entry which is preliminary data.</text>
</comment>
<feature type="binding site" evidence="12">
    <location>
        <begin position="36"/>
        <end position="43"/>
    </location>
    <ligand>
        <name>ATP</name>
        <dbReference type="ChEBI" id="CHEBI:30616"/>
    </ligand>
</feature>
<dbReference type="Pfam" id="PF13361">
    <property type="entry name" value="UvrD_C"/>
    <property type="match status" value="2"/>
</dbReference>
<dbReference type="SUPFAM" id="SSF52540">
    <property type="entry name" value="P-loop containing nucleoside triphosphate hydrolases"/>
    <property type="match status" value="1"/>
</dbReference>
<organism evidence="15 16">
    <name type="scientific">Komagataeibacter europaeus NBRC 3261</name>
    <dbReference type="NCBI Taxonomy" id="1234669"/>
    <lineage>
        <taxon>Bacteria</taxon>
        <taxon>Pseudomonadati</taxon>
        <taxon>Pseudomonadota</taxon>
        <taxon>Alphaproteobacteria</taxon>
        <taxon>Acetobacterales</taxon>
        <taxon>Acetobacteraceae</taxon>
        <taxon>Komagataeibacter</taxon>
    </lineage>
</organism>
<evidence type="ECO:0000256" key="1">
    <source>
        <dbReference type="ARBA" id="ARBA00009922"/>
    </source>
</evidence>
<keyword evidence="6" id="KW-0238">DNA-binding</keyword>
<evidence type="ECO:0000256" key="4">
    <source>
        <dbReference type="ARBA" id="ARBA00022806"/>
    </source>
</evidence>
<evidence type="ECO:0000256" key="6">
    <source>
        <dbReference type="ARBA" id="ARBA00023125"/>
    </source>
</evidence>
<dbReference type="GO" id="GO:0005524">
    <property type="term" value="F:ATP binding"/>
    <property type="evidence" value="ECO:0007669"/>
    <property type="project" value="UniProtKB-UniRule"/>
</dbReference>
<dbReference type="PROSITE" id="PS51198">
    <property type="entry name" value="UVRD_HELICASE_ATP_BIND"/>
    <property type="match status" value="1"/>
</dbReference>
<dbReference type="GO" id="GO:0016887">
    <property type="term" value="F:ATP hydrolysis activity"/>
    <property type="evidence" value="ECO:0007669"/>
    <property type="project" value="RHEA"/>
</dbReference>
<dbReference type="Gene3D" id="3.40.50.300">
    <property type="entry name" value="P-loop containing nucleotide triphosphate hydrolases"/>
    <property type="match status" value="2"/>
</dbReference>
<dbReference type="Pfam" id="PF00580">
    <property type="entry name" value="UvrD-helicase"/>
    <property type="match status" value="1"/>
</dbReference>
<keyword evidence="2 12" id="KW-0547">Nucleotide-binding</keyword>
<evidence type="ECO:0000259" key="14">
    <source>
        <dbReference type="PROSITE" id="PS51217"/>
    </source>
</evidence>
<dbReference type="GO" id="GO:0043138">
    <property type="term" value="F:3'-5' DNA helicase activity"/>
    <property type="evidence" value="ECO:0007669"/>
    <property type="project" value="UniProtKB-EC"/>
</dbReference>
<comment type="catalytic activity">
    <reaction evidence="11">
        <text>ATP + H2O = ADP + phosphate + H(+)</text>
        <dbReference type="Rhea" id="RHEA:13065"/>
        <dbReference type="ChEBI" id="CHEBI:15377"/>
        <dbReference type="ChEBI" id="CHEBI:15378"/>
        <dbReference type="ChEBI" id="CHEBI:30616"/>
        <dbReference type="ChEBI" id="CHEBI:43474"/>
        <dbReference type="ChEBI" id="CHEBI:456216"/>
        <dbReference type="EC" id="5.6.2.4"/>
    </reaction>
</comment>
<evidence type="ECO:0000313" key="16">
    <source>
        <dbReference type="Proteomes" id="UP000032675"/>
    </source>
</evidence>
<dbReference type="InterPro" id="IPR014016">
    <property type="entry name" value="UvrD-like_ATP-bd"/>
</dbReference>
<evidence type="ECO:0000256" key="10">
    <source>
        <dbReference type="ARBA" id="ARBA00034923"/>
    </source>
</evidence>
<dbReference type="PROSITE" id="PS51217">
    <property type="entry name" value="UVRD_HELICASE_CTER"/>
    <property type="match status" value="1"/>
</dbReference>
<dbReference type="InterPro" id="IPR027417">
    <property type="entry name" value="P-loop_NTPase"/>
</dbReference>
<evidence type="ECO:0000313" key="15">
    <source>
        <dbReference type="EMBL" id="GAN97181.1"/>
    </source>
</evidence>
<feature type="domain" description="UvrD-like helicase ATP-binding" evidence="13">
    <location>
        <begin position="15"/>
        <end position="318"/>
    </location>
</feature>
<proteinExistence type="inferred from homology"/>
<sequence>MTGDLPVPRALAPVLDSLTPEQRRAAMALGYVLVLAGAGTGKTKTLTAGVATRVELHGMVPGQILCVTFTNKAAQEMRKRIGDVLGPYSVPTWLGTFHALAARQLRAEPEVAQLRSGFDIRDGEDSLAIVRRLIRTVPKEKLPVPQEGAPGDARQIKKMAERIARLKEDLITPVAAFAHVESLIGRRQSANLHVDHESWRFVVRLYGRYQTILREQNAADFGDLLMWPTLAMLHDAAYHRRWSARFTAVMADEFQDVNRAQYLWLTLLSRTSGELFCVGDDSQSIYSWRGAKVGFLRNFPREFPAVKTFKLEENFRSTSNILDASNAVISFDPSRIEKTLFTRRGEGLPIEVLGFSYATEEAAAIIREIGRRAATGVAWHDMAIIYRQNRLSRTLEEALLHARVPYEIIGDMGFYRRTAVKDALALLTLCAWPDERRSDEAFRRMANRPPRGLGARGLGKIEIEASAGGQSLCAAATRTRLSPRCAVALQGFVQILRQIGCREGESLGERLTGLLEATGYLDMLRADDSDEAATQRENLAELIELAQGFRRVEHLIEHAALAGGAPGEKGRDRVQLMTMHRSKGLEFRHVFLPAWEEAIFPGAMSRNPGEERRLAYVALTRAMEQATITFCDYRQGGSSRPSRFIDEIPLENRVSSWNHGRNEPRQSDTRWRQVDQELNALGL</sequence>
<evidence type="ECO:0000256" key="9">
    <source>
        <dbReference type="ARBA" id="ARBA00034808"/>
    </source>
</evidence>
<dbReference type="Gene3D" id="1.10.486.10">
    <property type="entry name" value="PCRA, domain 4"/>
    <property type="match status" value="1"/>
</dbReference>
<dbReference type="RefSeq" id="WP_048851753.1">
    <property type="nucleotide sequence ID" value="NZ_BANI01000132.1"/>
</dbReference>
<dbReference type="InterPro" id="IPR014017">
    <property type="entry name" value="DNA_helicase_UvrD-like_C"/>
</dbReference>
<name>A0A0D6Q322_KOMEU</name>
<reference evidence="15 16" key="1">
    <citation type="submission" date="2012-11" db="EMBL/GenBank/DDBJ databases">
        <title>Whole genome sequence of Gluconacetobacter europaeus NBRC3261.</title>
        <authorList>
            <person name="Azuma Y."/>
            <person name="Higashiura N."/>
            <person name="Hirakawa H."/>
            <person name="Matsushita K."/>
        </authorList>
    </citation>
    <scope>NUCLEOTIDE SEQUENCE [LARGE SCALE GENOMIC DNA]</scope>
    <source>
        <strain evidence="15 16">NBRC 3261</strain>
    </source>
</reference>
<evidence type="ECO:0000256" key="8">
    <source>
        <dbReference type="ARBA" id="ARBA00034617"/>
    </source>
</evidence>
<dbReference type="Proteomes" id="UP000032675">
    <property type="component" value="Unassembled WGS sequence"/>
</dbReference>
<evidence type="ECO:0000256" key="11">
    <source>
        <dbReference type="ARBA" id="ARBA00048988"/>
    </source>
</evidence>
<dbReference type="InterPro" id="IPR000212">
    <property type="entry name" value="DNA_helicase_UvrD/REP"/>
</dbReference>
<dbReference type="GO" id="GO:0003677">
    <property type="term" value="F:DNA binding"/>
    <property type="evidence" value="ECO:0007669"/>
    <property type="project" value="UniProtKB-KW"/>
</dbReference>
<dbReference type="GO" id="GO:0000725">
    <property type="term" value="P:recombinational repair"/>
    <property type="evidence" value="ECO:0007669"/>
    <property type="project" value="TreeGrafter"/>
</dbReference>
<evidence type="ECO:0000256" key="12">
    <source>
        <dbReference type="PROSITE-ProRule" id="PRU00560"/>
    </source>
</evidence>
<dbReference type="Gene3D" id="1.10.10.160">
    <property type="match status" value="1"/>
</dbReference>
<evidence type="ECO:0000256" key="3">
    <source>
        <dbReference type="ARBA" id="ARBA00022801"/>
    </source>
</evidence>
<evidence type="ECO:0000256" key="5">
    <source>
        <dbReference type="ARBA" id="ARBA00022840"/>
    </source>
</evidence>
<dbReference type="PANTHER" id="PTHR11070">
    <property type="entry name" value="UVRD / RECB / PCRA DNA HELICASE FAMILY MEMBER"/>
    <property type="match status" value="1"/>
</dbReference>
<protein>
    <recommendedName>
        <fullName evidence="9">DNA 3'-5' helicase</fullName>
        <ecNumber evidence="9">5.6.2.4</ecNumber>
    </recommendedName>
    <alternativeName>
        <fullName evidence="10">DNA 3'-5' helicase II</fullName>
    </alternativeName>
</protein>
<keyword evidence="3 12" id="KW-0378">Hydrolase</keyword>
<comment type="catalytic activity">
    <reaction evidence="8">
        <text>Couples ATP hydrolysis with the unwinding of duplex DNA by translocating in the 3'-5' direction.</text>
        <dbReference type="EC" id="5.6.2.4"/>
    </reaction>
</comment>
<dbReference type="CDD" id="cd17932">
    <property type="entry name" value="DEXQc_UvrD"/>
    <property type="match status" value="1"/>
</dbReference>
<feature type="domain" description="UvrD-like helicase C-terminal" evidence="14">
    <location>
        <begin position="319"/>
        <end position="584"/>
    </location>
</feature>
<keyword evidence="5 12" id="KW-0067">ATP-binding</keyword>
<keyword evidence="7" id="KW-0413">Isomerase</keyword>